<keyword evidence="1" id="KW-1133">Transmembrane helix</keyword>
<evidence type="ECO:0000313" key="2">
    <source>
        <dbReference type="EMBL" id="KZV89974.1"/>
    </source>
</evidence>
<proteinExistence type="predicted"/>
<keyword evidence="1" id="KW-0472">Membrane</keyword>
<organism evidence="2 3">
    <name type="scientific">Exidia glandulosa HHB12029</name>
    <dbReference type="NCBI Taxonomy" id="1314781"/>
    <lineage>
        <taxon>Eukaryota</taxon>
        <taxon>Fungi</taxon>
        <taxon>Dikarya</taxon>
        <taxon>Basidiomycota</taxon>
        <taxon>Agaricomycotina</taxon>
        <taxon>Agaricomycetes</taxon>
        <taxon>Auriculariales</taxon>
        <taxon>Exidiaceae</taxon>
        <taxon>Exidia</taxon>
    </lineage>
</organism>
<evidence type="ECO:0000256" key="1">
    <source>
        <dbReference type="SAM" id="Phobius"/>
    </source>
</evidence>
<keyword evidence="1" id="KW-0812">Transmembrane</keyword>
<accession>A0A165G4K1</accession>
<dbReference type="Proteomes" id="UP000077266">
    <property type="component" value="Unassembled WGS sequence"/>
</dbReference>
<dbReference type="EMBL" id="KV426059">
    <property type="protein sequence ID" value="KZV89974.1"/>
    <property type="molecule type" value="Genomic_DNA"/>
</dbReference>
<evidence type="ECO:0000313" key="3">
    <source>
        <dbReference type="Proteomes" id="UP000077266"/>
    </source>
</evidence>
<protein>
    <submittedName>
        <fullName evidence="2">Uncharacterized protein</fullName>
    </submittedName>
</protein>
<dbReference type="InParanoid" id="A0A165G4K1"/>
<dbReference type="AlphaFoldDB" id="A0A165G4K1"/>
<feature type="transmembrane region" description="Helical" evidence="1">
    <location>
        <begin position="95"/>
        <end position="118"/>
    </location>
</feature>
<reference evidence="2 3" key="1">
    <citation type="journal article" date="2016" name="Mol. Biol. Evol.">
        <title>Comparative Genomics of Early-Diverging Mushroom-Forming Fungi Provides Insights into the Origins of Lignocellulose Decay Capabilities.</title>
        <authorList>
            <person name="Nagy L.G."/>
            <person name="Riley R."/>
            <person name="Tritt A."/>
            <person name="Adam C."/>
            <person name="Daum C."/>
            <person name="Floudas D."/>
            <person name="Sun H."/>
            <person name="Yadav J.S."/>
            <person name="Pangilinan J."/>
            <person name="Larsson K.H."/>
            <person name="Matsuura K."/>
            <person name="Barry K."/>
            <person name="Labutti K."/>
            <person name="Kuo R."/>
            <person name="Ohm R.A."/>
            <person name="Bhattacharya S.S."/>
            <person name="Shirouzu T."/>
            <person name="Yoshinaga Y."/>
            <person name="Martin F.M."/>
            <person name="Grigoriev I.V."/>
            <person name="Hibbett D.S."/>
        </authorList>
    </citation>
    <scope>NUCLEOTIDE SEQUENCE [LARGE SCALE GENOMIC DNA]</scope>
    <source>
        <strain evidence="2 3">HHB12029</strain>
    </source>
</reference>
<keyword evidence="3" id="KW-1185">Reference proteome</keyword>
<name>A0A165G4K1_EXIGL</name>
<gene>
    <name evidence="2" type="ORF">EXIGLDRAFT_695100</name>
</gene>
<sequence length="207" mass="22076">MASRPDHWQFTVSTDSGPPTLGNTWSIAPSCGVTYSKSSLALAAHTIKVNNKPNGGTRSFLELLSIIQPQSSSETPDKSESTSSSAAASSLSRRALIAIIAVLAALLGAATTGFIGYLTWSCHRRRLRAEHVHPFHVDGGALPPPSPYVHEERQPRAATAKYHGTLLTTGGTNALSRPLSREDIERIAVRVQDVLSSSTLCNGKEGY</sequence>